<dbReference type="AlphaFoldDB" id="A0A388KWG4"/>
<accession>A0A388KWG4</accession>
<evidence type="ECO:0000256" key="1">
    <source>
        <dbReference type="SAM" id="Coils"/>
    </source>
</evidence>
<reference evidence="3 4" key="1">
    <citation type="journal article" date="2018" name="Cell">
        <title>The Chara Genome: Secondary Complexity and Implications for Plant Terrestrialization.</title>
        <authorList>
            <person name="Nishiyama T."/>
            <person name="Sakayama H."/>
            <person name="Vries J.D."/>
            <person name="Buschmann H."/>
            <person name="Saint-Marcoux D."/>
            <person name="Ullrich K.K."/>
            <person name="Haas F.B."/>
            <person name="Vanderstraeten L."/>
            <person name="Becker D."/>
            <person name="Lang D."/>
            <person name="Vosolsobe S."/>
            <person name="Rombauts S."/>
            <person name="Wilhelmsson P.K.I."/>
            <person name="Janitza P."/>
            <person name="Kern R."/>
            <person name="Heyl A."/>
            <person name="Rumpler F."/>
            <person name="Villalobos L.I.A.C."/>
            <person name="Clay J.M."/>
            <person name="Skokan R."/>
            <person name="Toyoda A."/>
            <person name="Suzuki Y."/>
            <person name="Kagoshima H."/>
            <person name="Schijlen E."/>
            <person name="Tajeshwar N."/>
            <person name="Catarino B."/>
            <person name="Hetherington A.J."/>
            <person name="Saltykova A."/>
            <person name="Bonnot C."/>
            <person name="Breuninger H."/>
            <person name="Symeonidi A."/>
            <person name="Radhakrishnan G.V."/>
            <person name="Van Nieuwerburgh F."/>
            <person name="Deforce D."/>
            <person name="Chang C."/>
            <person name="Karol K.G."/>
            <person name="Hedrich R."/>
            <person name="Ulvskov P."/>
            <person name="Glockner G."/>
            <person name="Delwiche C.F."/>
            <person name="Petrasek J."/>
            <person name="Van de Peer Y."/>
            <person name="Friml J."/>
            <person name="Beilby M."/>
            <person name="Dolan L."/>
            <person name="Kohara Y."/>
            <person name="Sugano S."/>
            <person name="Fujiyama A."/>
            <person name="Delaux P.-M."/>
            <person name="Quint M."/>
            <person name="TheiBen G."/>
            <person name="Hagemann M."/>
            <person name="Harholt J."/>
            <person name="Dunand C."/>
            <person name="Zachgo S."/>
            <person name="Langdale J."/>
            <person name="Maumus F."/>
            <person name="Straeten D.V.D."/>
            <person name="Gould S.B."/>
            <person name="Rensing S.A."/>
        </authorList>
    </citation>
    <scope>NUCLEOTIDE SEQUENCE [LARGE SCALE GENOMIC DNA]</scope>
    <source>
        <strain evidence="3 4">S276</strain>
    </source>
</reference>
<evidence type="ECO:0000313" key="4">
    <source>
        <dbReference type="Proteomes" id="UP000265515"/>
    </source>
</evidence>
<proteinExistence type="predicted"/>
<keyword evidence="1" id="KW-0175">Coiled coil</keyword>
<organism evidence="3 4">
    <name type="scientific">Chara braunii</name>
    <name type="common">Braun's stonewort</name>
    <dbReference type="NCBI Taxonomy" id="69332"/>
    <lineage>
        <taxon>Eukaryota</taxon>
        <taxon>Viridiplantae</taxon>
        <taxon>Streptophyta</taxon>
        <taxon>Charophyceae</taxon>
        <taxon>Charales</taxon>
        <taxon>Characeae</taxon>
        <taxon>Chara</taxon>
    </lineage>
</organism>
<keyword evidence="4" id="KW-1185">Reference proteome</keyword>
<name>A0A388KWG4_CHABU</name>
<dbReference type="Gramene" id="GBG74405">
    <property type="protein sequence ID" value="GBG74405"/>
    <property type="gene ID" value="CBR_g18816"/>
</dbReference>
<feature type="compositionally biased region" description="Basic and acidic residues" evidence="2">
    <location>
        <begin position="154"/>
        <end position="164"/>
    </location>
</feature>
<comment type="caution">
    <text evidence="3">The sequence shown here is derived from an EMBL/GenBank/DDBJ whole genome shotgun (WGS) entry which is preliminary data.</text>
</comment>
<evidence type="ECO:0000256" key="2">
    <source>
        <dbReference type="SAM" id="MobiDB-lite"/>
    </source>
</evidence>
<evidence type="ECO:0000313" key="3">
    <source>
        <dbReference type="EMBL" id="GBG74405.1"/>
    </source>
</evidence>
<dbReference type="Proteomes" id="UP000265515">
    <property type="component" value="Unassembled WGS sequence"/>
</dbReference>
<gene>
    <name evidence="3" type="ORF">CBR_g18816</name>
</gene>
<sequence length="199" mass="23378">MLYVSREEHKAVVKEWEGEEEPLKRQNIEEEKKLEWKLRLAREKKKRMEEVSKAAKELEAIKEQRAQMETQADIQGKMEVMSRNIELLAKAWDEQYQFTRSQDVALRSIRLGFREFAHDMMMHVGSEVTARLENTERFCTRAIEGAKLAAPGEEEARPHREPVKVKFPGSYSGKKEENFDNWEANVNSYVHLQKIAPEE</sequence>
<protein>
    <submittedName>
        <fullName evidence="3">Uncharacterized protein</fullName>
    </submittedName>
</protein>
<dbReference type="EMBL" id="BFEA01000202">
    <property type="protein sequence ID" value="GBG74405.1"/>
    <property type="molecule type" value="Genomic_DNA"/>
</dbReference>
<feature type="coiled-coil region" evidence="1">
    <location>
        <begin position="31"/>
        <end position="71"/>
    </location>
</feature>
<feature type="region of interest" description="Disordered" evidence="2">
    <location>
        <begin position="150"/>
        <end position="172"/>
    </location>
</feature>